<evidence type="ECO:0000313" key="2">
    <source>
        <dbReference type="Proteomes" id="UP001054857"/>
    </source>
</evidence>
<protein>
    <submittedName>
        <fullName evidence="1">Uncharacterized protein</fullName>
    </submittedName>
</protein>
<evidence type="ECO:0000313" key="1">
    <source>
        <dbReference type="EMBL" id="GFR43478.1"/>
    </source>
</evidence>
<dbReference type="Proteomes" id="UP001054857">
    <property type="component" value="Unassembled WGS sequence"/>
</dbReference>
<feature type="non-terminal residue" evidence="1">
    <location>
        <position position="1"/>
    </location>
</feature>
<reference evidence="1 2" key="1">
    <citation type="journal article" date="2021" name="Sci. Rep.">
        <title>Genome sequencing of the multicellular alga Astrephomene provides insights into convergent evolution of germ-soma differentiation.</title>
        <authorList>
            <person name="Yamashita S."/>
            <person name="Yamamoto K."/>
            <person name="Matsuzaki R."/>
            <person name="Suzuki S."/>
            <person name="Yamaguchi H."/>
            <person name="Hirooka S."/>
            <person name="Minakuchi Y."/>
            <person name="Miyagishima S."/>
            <person name="Kawachi M."/>
            <person name="Toyoda A."/>
            <person name="Nozaki H."/>
        </authorList>
    </citation>
    <scope>NUCLEOTIDE SEQUENCE [LARGE SCALE GENOMIC DNA]</scope>
    <source>
        <strain evidence="1 2">NIES-4017</strain>
    </source>
</reference>
<comment type="caution">
    <text evidence="1">The sequence shown here is derived from an EMBL/GenBank/DDBJ whole genome shotgun (WGS) entry which is preliminary data.</text>
</comment>
<sequence>LHKYCCRLGLDLLVPGLDPLLTEPAEAELDAMQAELSKQLADRQSSRWVTTDTGRQMEARRFHWDTAVPSVRKFAVRQSGLARLLVVRKLGQLGVSVEEARLVTTG</sequence>
<organism evidence="1 2">
    <name type="scientific">Astrephomene gubernaculifera</name>
    <dbReference type="NCBI Taxonomy" id="47775"/>
    <lineage>
        <taxon>Eukaryota</taxon>
        <taxon>Viridiplantae</taxon>
        <taxon>Chlorophyta</taxon>
        <taxon>core chlorophytes</taxon>
        <taxon>Chlorophyceae</taxon>
        <taxon>CS clade</taxon>
        <taxon>Chlamydomonadales</taxon>
        <taxon>Astrephomenaceae</taxon>
        <taxon>Astrephomene</taxon>
    </lineage>
</organism>
<dbReference type="AlphaFoldDB" id="A0AAD3DMU1"/>
<dbReference type="EMBL" id="BMAR01000005">
    <property type="protein sequence ID" value="GFR43478.1"/>
    <property type="molecule type" value="Genomic_DNA"/>
</dbReference>
<proteinExistence type="predicted"/>
<accession>A0AAD3DMU1</accession>
<keyword evidence="2" id="KW-1185">Reference proteome</keyword>
<gene>
    <name evidence="1" type="ORF">Agub_g4563</name>
</gene>
<name>A0AAD3DMU1_9CHLO</name>
<feature type="non-terminal residue" evidence="1">
    <location>
        <position position="106"/>
    </location>
</feature>